<dbReference type="PROSITE" id="PS00139">
    <property type="entry name" value="THIOL_PROTEASE_CYS"/>
    <property type="match status" value="1"/>
</dbReference>
<dbReference type="InterPro" id="IPR039417">
    <property type="entry name" value="Peptidase_C1A_papain-like"/>
</dbReference>
<evidence type="ECO:0000313" key="11">
    <source>
        <dbReference type="EMBL" id="JAS16179.1"/>
    </source>
</evidence>
<reference evidence="11" key="1">
    <citation type="submission" date="2015-12" db="EMBL/GenBank/DDBJ databases">
        <title>De novo transcriptome assembly of four potential Pierce s Disease insect vectors from Arizona vineyards.</title>
        <authorList>
            <person name="Tassone E.E."/>
        </authorList>
    </citation>
    <scope>NUCLEOTIDE SEQUENCE</scope>
</reference>
<keyword evidence="5" id="KW-0865">Zymogen</keyword>
<feature type="compositionally biased region" description="Basic and acidic residues" evidence="7">
    <location>
        <begin position="292"/>
        <end position="305"/>
    </location>
</feature>
<evidence type="ECO:0000256" key="7">
    <source>
        <dbReference type="SAM" id="MobiDB-lite"/>
    </source>
</evidence>
<accession>A0A1B6CRK3</accession>
<keyword evidence="4" id="KW-0788">Thiol protease</keyword>
<dbReference type="PROSITE" id="PS00639">
    <property type="entry name" value="THIOL_PROTEASE_HIS"/>
    <property type="match status" value="1"/>
</dbReference>
<feature type="domain" description="Cathepsin propeptide inhibitor" evidence="10">
    <location>
        <begin position="33"/>
        <end position="90"/>
    </location>
</feature>
<dbReference type="SMART" id="SM00848">
    <property type="entry name" value="Inhibitor_I29"/>
    <property type="match status" value="1"/>
</dbReference>
<sequence>MKLIVIVGLSLIITLQAVQISSHDEINTSFSAFQGFMKKYNKVYTSETELNKRFKIFQNNMKRAQELQKNQMGTAKYGATIFADLTDDEFTKRQGLVQNFAKMQRKKYPQAEIPNVKLPKNFDWRKKGDVVTPVKNQGNCGSCWTFSTTGNIEGQYALKYGSLLSFSEQEIVDCDHLDTGCSGGYPFLAYQAIEDIGGLVLEENYPYTAQDGNCSFNKDQVAVTLAGGLELSTDEDDIAKWLVQNGPVSIAINAEDMQLYQGGISNPKTCDKYNLNHAVLIVGYGVKKSKNEQEHKEDALLDHKKQLGNKLG</sequence>
<feature type="region of interest" description="Disordered" evidence="7">
    <location>
        <begin position="292"/>
        <end position="312"/>
    </location>
</feature>
<dbReference type="SMART" id="SM00645">
    <property type="entry name" value="Pept_C1"/>
    <property type="match status" value="1"/>
</dbReference>
<evidence type="ECO:0000256" key="2">
    <source>
        <dbReference type="ARBA" id="ARBA00022670"/>
    </source>
</evidence>
<feature type="chain" id="PRO_5018564947" description="Cathepsin propeptide inhibitor domain-containing protein" evidence="8">
    <location>
        <begin position="18"/>
        <end position="312"/>
    </location>
</feature>
<proteinExistence type="inferred from homology"/>
<dbReference type="PANTHER" id="PTHR12411">
    <property type="entry name" value="CYSTEINE PROTEASE FAMILY C1-RELATED"/>
    <property type="match status" value="1"/>
</dbReference>
<dbReference type="InterPro" id="IPR000169">
    <property type="entry name" value="Pept_cys_AS"/>
</dbReference>
<dbReference type="Gene3D" id="3.90.70.10">
    <property type="entry name" value="Cysteine proteinases"/>
    <property type="match status" value="1"/>
</dbReference>
<dbReference type="InterPro" id="IPR013128">
    <property type="entry name" value="Peptidase_C1A"/>
</dbReference>
<evidence type="ECO:0000259" key="10">
    <source>
        <dbReference type="SMART" id="SM00848"/>
    </source>
</evidence>
<evidence type="ECO:0000256" key="8">
    <source>
        <dbReference type="SAM" id="SignalP"/>
    </source>
</evidence>
<evidence type="ECO:0000256" key="5">
    <source>
        <dbReference type="ARBA" id="ARBA00023145"/>
    </source>
</evidence>
<dbReference type="AlphaFoldDB" id="A0A1B6CRK3"/>
<dbReference type="SUPFAM" id="SSF54001">
    <property type="entry name" value="Cysteine proteinases"/>
    <property type="match status" value="1"/>
</dbReference>
<organism evidence="11">
    <name type="scientific">Clastoptera arizonana</name>
    <name type="common">Arizona spittle bug</name>
    <dbReference type="NCBI Taxonomy" id="38151"/>
    <lineage>
        <taxon>Eukaryota</taxon>
        <taxon>Metazoa</taxon>
        <taxon>Ecdysozoa</taxon>
        <taxon>Arthropoda</taxon>
        <taxon>Hexapoda</taxon>
        <taxon>Insecta</taxon>
        <taxon>Pterygota</taxon>
        <taxon>Neoptera</taxon>
        <taxon>Paraneoptera</taxon>
        <taxon>Hemiptera</taxon>
        <taxon>Auchenorrhyncha</taxon>
        <taxon>Cercopoidea</taxon>
        <taxon>Clastopteridae</taxon>
        <taxon>Clastoptera</taxon>
    </lineage>
</organism>
<evidence type="ECO:0000256" key="1">
    <source>
        <dbReference type="ARBA" id="ARBA00008455"/>
    </source>
</evidence>
<dbReference type="InterPro" id="IPR013201">
    <property type="entry name" value="Prot_inhib_I29"/>
</dbReference>
<dbReference type="PRINTS" id="PR00705">
    <property type="entry name" value="PAPAIN"/>
</dbReference>
<evidence type="ECO:0008006" key="12">
    <source>
        <dbReference type="Google" id="ProtNLM"/>
    </source>
</evidence>
<name>A0A1B6CRK3_9HEMI</name>
<evidence type="ECO:0000256" key="3">
    <source>
        <dbReference type="ARBA" id="ARBA00022801"/>
    </source>
</evidence>
<evidence type="ECO:0000256" key="6">
    <source>
        <dbReference type="ARBA" id="ARBA00023157"/>
    </source>
</evidence>
<gene>
    <name evidence="11" type="ORF">g.11403</name>
</gene>
<dbReference type="Pfam" id="PF00112">
    <property type="entry name" value="Peptidase_C1"/>
    <property type="match status" value="1"/>
</dbReference>
<feature type="signal peptide" evidence="8">
    <location>
        <begin position="1"/>
        <end position="17"/>
    </location>
</feature>
<dbReference type="InterPro" id="IPR025660">
    <property type="entry name" value="Pept_his_AS"/>
</dbReference>
<dbReference type="Pfam" id="PF08246">
    <property type="entry name" value="Inhibitor_I29"/>
    <property type="match status" value="1"/>
</dbReference>
<keyword evidence="8" id="KW-0732">Signal</keyword>
<dbReference type="CDD" id="cd02248">
    <property type="entry name" value="Peptidase_C1A"/>
    <property type="match status" value="1"/>
</dbReference>
<dbReference type="GO" id="GO:0008234">
    <property type="term" value="F:cysteine-type peptidase activity"/>
    <property type="evidence" value="ECO:0007669"/>
    <property type="project" value="UniProtKB-KW"/>
</dbReference>
<protein>
    <recommendedName>
        <fullName evidence="12">Cathepsin propeptide inhibitor domain-containing protein</fullName>
    </recommendedName>
</protein>
<comment type="similarity">
    <text evidence="1">Belongs to the peptidase C1 family.</text>
</comment>
<evidence type="ECO:0000259" key="9">
    <source>
        <dbReference type="SMART" id="SM00645"/>
    </source>
</evidence>
<dbReference type="EMBL" id="GEDC01021119">
    <property type="protein sequence ID" value="JAS16179.1"/>
    <property type="molecule type" value="Transcribed_RNA"/>
</dbReference>
<keyword evidence="2" id="KW-0645">Protease</keyword>
<evidence type="ECO:0000256" key="4">
    <source>
        <dbReference type="ARBA" id="ARBA00022807"/>
    </source>
</evidence>
<keyword evidence="6" id="KW-1015">Disulfide bond</keyword>
<keyword evidence="3" id="KW-0378">Hydrolase</keyword>
<dbReference type="GO" id="GO:0006508">
    <property type="term" value="P:proteolysis"/>
    <property type="evidence" value="ECO:0007669"/>
    <property type="project" value="UniProtKB-KW"/>
</dbReference>
<feature type="domain" description="Peptidase C1A papain C-terminal" evidence="9">
    <location>
        <begin position="118"/>
        <end position="303"/>
    </location>
</feature>
<dbReference type="InterPro" id="IPR000668">
    <property type="entry name" value="Peptidase_C1A_C"/>
</dbReference>
<dbReference type="InterPro" id="IPR038765">
    <property type="entry name" value="Papain-like_cys_pep_sf"/>
</dbReference>